<evidence type="ECO:0000256" key="2">
    <source>
        <dbReference type="ARBA" id="ARBA00022692"/>
    </source>
</evidence>
<gene>
    <name evidence="5" type="ORF">SVUK_LOCUS691</name>
</gene>
<keyword evidence="4" id="KW-0472">Membrane</keyword>
<evidence type="ECO:0000256" key="3">
    <source>
        <dbReference type="ARBA" id="ARBA00022989"/>
    </source>
</evidence>
<evidence type="ECO:0000256" key="4">
    <source>
        <dbReference type="ARBA" id="ARBA00023136"/>
    </source>
</evidence>
<dbReference type="PANTHER" id="PTHR15407:SF28">
    <property type="entry name" value="RIBITOL-5-PHOSPHATE TRANSFERASE FKTN"/>
    <property type="match status" value="1"/>
</dbReference>
<reference evidence="5 6" key="1">
    <citation type="submission" date="2018-11" db="EMBL/GenBank/DDBJ databases">
        <authorList>
            <consortium name="Pathogen Informatics"/>
        </authorList>
    </citation>
    <scope>NUCLEOTIDE SEQUENCE [LARGE SCALE GENOMIC DNA]</scope>
</reference>
<keyword evidence="6" id="KW-1185">Reference proteome</keyword>
<dbReference type="OrthoDB" id="444255at2759"/>
<proteinExistence type="predicted"/>
<evidence type="ECO:0000313" key="6">
    <source>
        <dbReference type="Proteomes" id="UP000270094"/>
    </source>
</evidence>
<evidence type="ECO:0000313" key="5">
    <source>
        <dbReference type="EMBL" id="VDM65693.1"/>
    </source>
</evidence>
<evidence type="ECO:0008006" key="7">
    <source>
        <dbReference type="Google" id="ProtNLM"/>
    </source>
</evidence>
<accession>A0A3P7ICX7</accession>
<dbReference type="PANTHER" id="PTHR15407">
    <property type="entry name" value="FUKUTIN-RELATED"/>
    <property type="match status" value="1"/>
</dbReference>
<dbReference type="EMBL" id="UYYB01001214">
    <property type="protein sequence ID" value="VDM65693.1"/>
    <property type="molecule type" value="Genomic_DNA"/>
</dbReference>
<protein>
    <recommendedName>
        <fullName evidence="7">Fukutin</fullName>
    </recommendedName>
</protein>
<evidence type="ECO:0000256" key="1">
    <source>
        <dbReference type="ARBA" id="ARBA00004167"/>
    </source>
</evidence>
<comment type="subcellular location">
    <subcellularLocation>
        <location evidence="1">Membrane</location>
        <topology evidence="1">Single-pass membrane protein</topology>
    </subcellularLocation>
</comment>
<name>A0A3P7ICX7_STRVU</name>
<dbReference type="AlphaFoldDB" id="A0A3P7ICX7"/>
<dbReference type="GO" id="GO:0016020">
    <property type="term" value="C:membrane"/>
    <property type="evidence" value="ECO:0007669"/>
    <property type="project" value="UniProtKB-SubCell"/>
</dbReference>
<dbReference type="Proteomes" id="UP000270094">
    <property type="component" value="Unassembled WGS sequence"/>
</dbReference>
<organism evidence="5 6">
    <name type="scientific">Strongylus vulgaris</name>
    <name type="common">Blood worm</name>
    <dbReference type="NCBI Taxonomy" id="40348"/>
    <lineage>
        <taxon>Eukaryota</taxon>
        <taxon>Metazoa</taxon>
        <taxon>Ecdysozoa</taxon>
        <taxon>Nematoda</taxon>
        <taxon>Chromadorea</taxon>
        <taxon>Rhabditida</taxon>
        <taxon>Rhabditina</taxon>
        <taxon>Rhabditomorpha</taxon>
        <taxon>Strongyloidea</taxon>
        <taxon>Strongylidae</taxon>
        <taxon>Strongylus</taxon>
    </lineage>
</organism>
<sequence length="261" mass="30548">MSLLVHKNLSLPVDTLRFSEYWKRSKFISCINMTIERNASNPYLPKDKTIQSMSLLMRHLVSFDIYPFLNFGTLLVAHSRNSISTKSLTPSKDFVITGWFRECDIIPHTKDIDFAAFVEEYKPELLKHLQSNEAKFYLKRKLGKVNDSYELTLLPLNSNRPMMDLFWLYSAANESWVGGTSSDGTKYKYTYPRITDICAADLLGHIFWVPCDPELIVKTDYGPQWYKDWPSSNFSWYSSQYNVKKNGKWTSQEMKEVYKVY</sequence>
<keyword evidence="3" id="KW-1133">Transmembrane helix</keyword>
<keyword evidence="2" id="KW-0812">Transmembrane</keyword>
<dbReference type="InterPro" id="IPR009644">
    <property type="entry name" value="FKTN/MNN4/W02B3.4-1"/>
</dbReference>